<reference evidence="1" key="2">
    <citation type="submission" date="2020-11" db="EMBL/GenBank/DDBJ databases">
        <authorList>
            <person name="McCartney M.A."/>
            <person name="Auch B."/>
            <person name="Kono T."/>
            <person name="Mallez S."/>
            <person name="Becker A."/>
            <person name="Gohl D.M."/>
            <person name="Silverstein K.A.T."/>
            <person name="Koren S."/>
            <person name="Bechman K.B."/>
            <person name="Herman A."/>
            <person name="Abrahante J.E."/>
            <person name="Garbe J."/>
        </authorList>
    </citation>
    <scope>NUCLEOTIDE SEQUENCE</scope>
    <source>
        <strain evidence="1">Duluth1</strain>
        <tissue evidence="1">Whole animal</tissue>
    </source>
</reference>
<evidence type="ECO:0000313" key="2">
    <source>
        <dbReference type="Proteomes" id="UP000828390"/>
    </source>
</evidence>
<reference evidence="1" key="1">
    <citation type="journal article" date="2019" name="bioRxiv">
        <title>The Genome of the Zebra Mussel, Dreissena polymorpha: A Resource for Invasive Species Research.</title>
        <authorList>
            <person name="McCartney M.A."/>
            <person name="Auch B."/>
            <person name="Kono T."/>
            <person name="Mallez S."/>
            <person name="Zhang Y."/>
            <person name="Obille A."/>
            <person name="Becker A."/>
            <person name="Abrahante J.E."/>
            <person name="Garbe J."/>
            <person name="Badalamenti J.P."/>
            <person name="Herman A."/>
            <person name="Mangelson H."/>
            <person name="Liachko I."/>
            <person name="Sullivan S."/>
            <person name="Sone E.D."/>
            <person name="Koren S."/>
            <person name="Silverstein K.A.T."/>
            <person name="Beckman K.B."/>
            <person name="Gohl D.M."/>
        </authorList>
    </citation>
    <scope>NUCLEOTIDE SEQUENCE</scope>
    <source>
        <strain evidence="1">Duluth1</strain>
        <tissue evidence="1">Whole animal</tissue>
    </source>
</reference>
<dbReference type="Proteomes" id="UP000828390">
    <property type="component" value="Unassembled WGS sequence"/>
</dbReference>
<dbReference type="AlphaFoldDB" id="A0A9D4E9J1"/>
<keyword evidence="2" id="KW-1185">Reference proteome</keyword>
<evidence type="ECO:0000313" key="1">
    <source>
        <dbReference type="EMBL" id="KAH3774839.1"/>
    </source>
</evidence>
<dbReference type="EMBL" id="JAIWYP010000009">
    <property type="protein sequence ID" value="KAH3774839.1"/>
    <property type="molecule type" value="Genomic_DNA"/>
</dbReference>
<comment type="caution">
    <text evidence="1">The sequence shown here is derived from an EMBL/GenBank/DDBJ whole genome shotgun (WGS) entry which is preliminary data.</text>
</comment>
<accession>A0A9D4E9J1</accession>
<name>A0A9D4E9J1_DREPO</name>
<organism evidence="1 2">
    <name type="scientific">Dreissena polymorpha</name>
    <name type="common">Zebra mussel</name>
    <name type="synonym">Mytilus polymorpha</name>
    <dbReference type="NCBI Taxonomy" id="45954"/>
    <lineage>
        <taxon>Eukaryota</taxon>
        <taxon>Metazoa</taxon>
        <taxon>Spiralia</taxon>
        <taxon>Lophotrochozoa</taxon>
        <taxon>Mollusca</taxon>
        <taxon>Bivalvia</taxon>
        <taxon>Autobranchia</taxon>
        <taxon>Heteroconchia</taxon>
        <taxon>Euheterodonta</taxon>
        <taxon>Imparidentia</taxon>
        <taxon>Neoheterodontei</taxon>
        <taxon>Myida</taxon>
        <taxon>Dreissenoidea</taxon>
        <taxon>Dreissenidae</taxon>
        <taxon>Dreissena</taxon>
    </lineage>
</organism>
<sequence length="96" mass="10731">MTLYAHALSPIFPERGLFDAESPIFLKQCPFCPIFPELNCSRRVYVHAPARPPQEGLGGVERFVGGVHSPVKEERCAQGCLRLEERQGFLCGTSKR</sequence>
<gene>
    <name evidence="1" type="ORF">DPMN_176232</name>
</gene>
<protein>
    <submittedName>
        <fullName evidence="1">Uncharacterized protein</fullName>
    </submittedName>
</protein>
<proteinExistence type="predicted"/>